<dbReference type="InterPro" id="IPR024078">
    <property type="entry name" value="LmbE-like_dom_sf"/>
</dbReference>
<dbReference type="SUPFAM" id="SSF102588">
    <property type="entry name" value="LmbE-like"/>
    <property type="match status" value="1"/>
</dbReference>
<dbReference type="OrthoDB" id="116799at2"/>
<accession>A0A0D7EDD9</accession>
<dbReference type="Proteomes" id="UP000032515">
    <property type="component" value="Unassembled WGS sequence"/>
</dbReference>
<organism evidence="1 2">
    <name type="scientific">Rhodopseudomonas palustris</name>
    <dbReference type="NCBI Taxonomy" id="1076"/>
    <lineage>
        <taxon>Bacteria</taxon>
        <taxon>Pseudomonadati</taxon>
        <taxon>Pseudomonadota</taxon>
        <taxon>Alphaproteobacteria</taxon>
        <taxon>Hyphomicrobiales</taxon>
        <taxon>Nitrobacteraceae</taxon>
        <taxon>Rhodopseudomonas</taxon>
    </lineage>
</organism>
<protein>
    <submittedName>
        <fullName evidence="1">Uncharacterized protein</fullName>
    </submittedName>
</protein>
<proteinExistence type="predicted"/>
<evidence type="ECO:0000313" key="2">
    <source>
        <dbReference type="Proteomes" id="UP000032515"/>
    </source>
</evidence>
<comment type="caution">
    <text evidence="1">The sequence shown here is derived from an EMBL/GenBank/DDBJ whole genome shotgun (WGS) entry which is preliminary data.</text>
</comment>
<dbReference type="AlphaFoldDB" id="A0A0D7EDD9"/>
<dbReference type="EMBL" id="JXXE01000489">
    <property type="protein sequence ID" value="KIZ38839.1"/>
    <property type="molecule type" value="Genomic_DNA"/>
</dbReference>
<dbReference type="RefSeq" id="WP_044415813.1">
    <property type="nucleotide sequence ID" value="NZ_JXXE01000489.1"/>
</dbReference>
<dbReference type="PATRIC" id="fig|1076.23.peg.5347"/>
<gene>
    <name evidence="1" type="ORF">OO17_22435</name>
</gene>
<name>A0A0D7EDD9_RHOPL</name>
<dbReference type="Gene3D" id="3.40.50.10320">
    <property type="entry name" value="LmbE-like"/>
    <property type="match status" value="1"/>
</dbReference>
<evidence type="ECO:0000313" key="1">
    <source>
        <dbReference type="EMBL" id="KIZ38839.1"/>
    </source>
</evidence>
<sequence length="335" mass="34656">MTDEAACIADRAGNAALLPHFAPHPQGLQTAGGRVVALDDNERELIGRCAEAECHVDAVSDAERASLQRLVEAGYLLLLPPPAAVPTAPVDVVLSPHIDDAALSLGGAIALRGGVARTLVLNIFSSQSYQTGLRVPAERLDAIALAEDRLAGRLLGYHGHCLGLRGAQDRHRLGVASVMGWSAAAVLAQSQLRDDIELVTGQAAAAIGAALGRAPIADLFAPAAIGGHLDHVIVALAAPHIAARLGVPAERIVLYEDLPYAAADLGGGVALHGRVARLADITATAAIKRSALTVFKTRLRAPQIALCMAHAGRAAKAGAAERRFVTPGVFDMEQP</sequence>
<reference evidence="1 2" key="1">
    <citation type="submission" date="2014-11" db="EMBL/GenBank/DDBJ databases">
        <title>Genomics and ecophysiology of heterotrophic nitrogen fixing bacteria isolated from estuarine surface water.</title>
        <authorList>
            <person name="Bentzon-Tilia M."/>
            <person name="Severin I."/>
            <person name="Hansen L.H."/>
            <person name="Riemann L."/>
        </authorList>
    </citation>
    <scope>NUCLEOTIDE SEQUENCE [LARGE SCALE GENOMIC DNA]</scope>
    <source>
        <strain evidence="1 2">BAL398</strain>
    </source>
</reference>